<reference evidence="8" key="1">
    <citation type="journal article" date="2019" name="Int. J. Syst. Evol. Microbiol.">
        <title>The Global Catalogue of Microorganisms (GCM) 10K type strain sequencing project: providing services to taxonomists for standard genome sequencing and annotation.</title>
        <authorList>
            <consortium name="The Broad Institute Genomics Platform"/>
            <consortium name="The Broad Institute Genome Sequencing Center for Infectious Disease"/>
            <person name="Wu L."/>
            <person name="Ma J."/>
        </authorList>
    </citation>
    <scope>NUCLEOTIDE SEQUENCE [LARGE SCALE GENOMIC DNA]</scope>
    <source>
        <strain evidence="8">JCM 16112</strain>
    </source>
</reference>
<evidence type="ECO:0000256" key="4">
    <source>
        <dbReference type="ARBA" id="ARBA00023136"/>
    </source>
</evidence>
<dbReference type="Pfam" id="PF01957">
    <property type="entry name" value="NfeD"/>
    <property type="match status" value="1"/>
</dbReference>
<evidence type="ECO:0000313" key="7">
    <source>
        <dbReference type="EMBL" id="GAA0879061.1"/>
    </source>
</evidence>
<dbReference type="PANTHER" id="PTHR33507:SF3">
    <property type="entry name" value="INNER MEMBRANE PROTEIN YBBJ"/>
    <property type="match status" value="1"/>
</dbReference>
<feature type="domain" description="NfeD-like C-terminal" evidence="6">
    <location>
        <begin position="102"/>
        <end position="152"/>
    </location>
</feature>
<dbReference type="RefSeq" id="WP_343851089.1">
    <property type="nucleotide sequence ID" value="NZ_BAAAFI010000009.1"/>
</dbReference>
<dbReference type="Proteomes" id="UP001500469">
    <property type="component" value="Unassembled WGS sequence"/>
</dbReference>
<feature type="transmembrane region" description="Helical" evidence="5">
    <location>
        <begin position="29"/>
        <end position="49"/>
    </location>
</feature>
<dbReference type="EMBL" id="BAAAFI010000009">
    <property type="protein sequence ID" value="GAA0879061.1"/>
    <property type="molecule type" value="Genomic_DNA"/>
</dbReference>
<comment type="caution">
    <text evidence="7">The sequence shown here is derived from an EMBL/GenBank/DDBJ whole genome shotgun (WGS) entry which is preliminary data.</text>
</comment>
<keyword evidence="4 5" id="KW-0472">Membrane</keyword>
<dbReference type="InterPro" id="IPR052165">
    <property type="entry name" value="Membrane_assoc_protease"/>
</dbReference>
<proteinExistence type="predicted"/>
<sequence>MTILILSSLLSIGLILILIEVFLIPGTTFIGIIGFVTSLAGVYFAFLSYDSGTALWITSIAAILNIAAIWFGFTSGVWQRFSLKDTLKGGAFDGRTIGLAEGMIGRAISDIKPFGKVIFGDQVYEVKSEEGFIEVGKTVNIIKIEKNKILVK</sequence>
<dbReference type="InterPro" id="IPR002810">
    <property type="entry name" value="NfeD-like_C"/>
</dbReference>
<evidence type="ECO:0000256" key="5">
    <source>
        <dbReference type="SAM" id="Phobius"/>
    </source>
</evidence>
<evidence type="ECO:0000313" key="8">
    <source>
        <dbReference type="Proteomes" id="UP001500469"/>
    </source>
</evidence>
<protein>
    <submittedName>
        <fullName evidence="7">NfeD family protein</fullName>
    </submittedName>
</protein>
<accession>A0ABP3YCB4</accession>
<name>A0ABP3YCB4_9BACT</name>
<comment type="subcellular location">
    <subcellularLocation>
        <location evidence="1">Membrane</location>
        <topology evidence="1">Multi-pass membrane protein</topology>
    </subcellularLocation>
</comment>
<dbReference type="Gene3D" id="2.40.50.140">
    <property type="entry name" value="Nucleic acid-binding proteins"/>
    <property type="match status" value="1"/>
</dbReference>
<dbReference type="PANTHER" id="PTHR33507">
    <property type="entry name" value="INNER MEMBRANE PROTEIN YBBJ"/>
    <property type="match status" value="1"/>
</dbReference>
<keyword evidence="3 5" id="KW-1133">Transmembrane helix</keyword>
<evidence type="ECO:0000256" key="3">
    <source>
        <dbReference type="ARBA" id="ARBA00022989"/>
    </source>
</evidence>
<feature type="transmembrane region" description="Helical" evidence="5">
    <location>
        <begin position="55"/>
        <end position="78"/>
    </location>
</feature>
<dbReference type="InterPro" id="IPR012340">
    <property type="entry name" value="NA-bd_OB-fold"/>
</dbReference>
<keyword evidence="8" id="KW-1185">Reference proteome</keyword>
<evidence type="ECO:0000256" key="2">
    <source>
        <dbReference type="ARBA" id="ARBA00022692"/>
    </source>
</evidence>
<keyword evidence="2 5" id="KW-0812">Transmembrane</keyword>
<evidence type="ECO:0000256" key="1">
    <source>
        <dbReference type="ARBA" id="ARBA00004141"/>
    </source>
</evidence>
<evidence type="ECO:0000259" key="6">
    <source>
        <dbReference type="Pfam" id="PF01957"/>
    </source>
</evidence>
<feature type="transmembrane region" description="Helical" evidence="5">
    <location>
        <begin position="6"/>
        <end position="24"/>
    </location>
</feature>
<gene>
    <name evidence="7" type="ORF">GCM10009119_20290</name>
</gene>
<organism evidence="7 8">
    <name type="scientific">Algoriphagus jejuensis</name>
    <dbReference type="NCBI Taxonomy" id="419934"/>
    <lineage>
        <taxon>Bacteria</taxon>
        <taxon>Pseudomonadati</taxon>
        <taxon>Bacteroidota</taxon>
        <taxon>Cytophagia</taxon>
        <taxon>Cytophagales</taxon>
        <taxon>Cyclobacteriaceae</taxon>
        <taxon>Algoriphagus</taxon>
    </lineage>
</organism>